<organism evidence="2 3">
    <name type="scientific">Perkinsus chesapeaki</name>
    <name type="common">Clam parasite</name>
    <name type="synonym">Perkinsus andrewsi</name>
    <dbReference type="NCBI Taxonomy" id="330153"/>
    <lineage>
        <taxon>Eukaryota</taxon>
        <taxon>Sar</taxon>
        <taxon>Alveolata</taxon>
        <taxon>Perkinsozoa</taxon>
        <taxon>Perkinsea</taxon>
        <taxon>Perkinsida</taxon>
        <taxon>Perkinsidae</taxon>
        <taxon>Perkinsus</taxon>
    </lineage>
</organism>
<dbReference type="Gene3D" id="3.30.420.10">
    <property type="entry name" value="Ribonuclease H-like superfamily/Ribonuclease H"/>
    <property type="match status" value="1"/>
</dbReference>
<evidence type="ECO:0000259" key="1">
    <source>
        <dbReference type="PROSITE" id="PS50879"/>
    </source>
</evidence>
<dbReference type="CDD" id="cd09276">
    <property type="entry name" value="Rnase_HI_RT_non_LTR"/>
    <property type="match status" value="1"/>
</dbReference>
<dbReference type="SUPFAM" id="SSF53098">
    <property type="entry name" value="Ribonuclease H-like"/>
    <property type="match status" value="1"/>
</dbReference>
<dbReference type="GO" id="GO:0004523">
    <property type="term" value="F:RNA-DNA hybrid ribonuclease activity"/>
    <property type="evidence" value="ECO:0007669"/>
    <property type="project" value="InterPro"/>
</dbReference>
<comment type="caution">
    <text evidence="2">The sequence shown here is derived from an EMBL/GenBank/DDBJ whole genome shotgun (WGS) entry which is preliminary data.</text>
</comment>
<reference evidence="2 3" key="1">
    <citation type="submission" date="2020-04" db="EMBL/GenBank/DDBJ databases">
        <title>Perkinsus chesapeaki whole genome sequence.</title>
        <authorList>
            <person name="Bogema D.R."/>
        </authorList>
    </citation>
    <scope>NUCLEOTIDE SEQUENCE [LARGE SCALE GENOMIC DNA]</scope>
    <source>
        <strain evidence="2">ATCC PRA-425</strain>
    </source>
</reference>
<proteinExistence type="predicted"/>
<dbReference type="OrthoDB" id="407198at2759"/>
<sequence>MKVSIDGGWVPHFEEALSRARREIEMCRRLVARDGCPCLSHKGREVIRNHITGVLAYGLNCWGERLKFKTTRDRVLAVDLRLEKVLLGLPCSANPELASLLSDRKSTIYEKVCSRFAAASVKGISPSRKWWEKVVGCPPPDDNLVDVISTGGPFIAKSSIHIGSGDEIGTSLEHGLTRGREIFPGIEAVIYTDGSRIPASKVTKERVGCGFYSSSRGIGYGRMKLPSYSNIAQAEAAAILSAVKKVIQTGSFSSVLIASDSQAVLKGLLAKKKTRLLCDLLEAVSRSDVNFYFIWVRGHAGCAGNSIADGMARSGAEMGTAFAAPIPESFIRNMVSDAMKTRFPQGTSLRVEDGKI</sequence>
<dbReference type="Pfam" id="PF00075">
    <property type="entry name" value="RNase_H"/>
    <property type="match status" value="1"/>
</dbReference>
<feature type="domain" description="RNase H type-1" evidence="1">
    <location>
        <begin position="184"/>
        <end position="317"/>
    </location>
</feature>
<dbReference type="GO" id="GO:0003676">
    <property type="term" value="F:nucleic acid binding"/>
    <property type="evidence" value="ECO:0007669"/>
    <property type="project" value="InterPro"/>
</dbReference>
<dbReference type="PROSITE" id="PS50879">
    <property type="entry name" value="RNASE_H_1"/>
    <property type="match status" value="1"/>
</dbReference>
<name>A0A7J6KQ17_PERCH</name>
<dbReference type="InterPro" id="IPR012337">
    <property type="entry name" value="RNaseH-like_sf"/>
</dbReference>
<accession>A0A7J6KQ17</accession>
<evidence type="ECO:0000313" key="2">
    <source>
        <dbReference type="EMBL" id="KAF4648699.1"/>
    </source>
</evidence>
<dbReference type="Proteomes" id="UP000591131">
    <property type="component" value="Unassembled WGS sequence"/>
</dbReference>
<evidence type="ECO:0000313" key="3">
    <source>
        <dbReference type="Proteomes" id="UP000591131"/>
    </source>
</evidence>
<protein>
    <recommendedName>
        <fullName evidence="1">RNase H type-1 domain-containing protein</fullName>
    </recommendedName>
</protein>
<dbReference type="EMBL" id="JAAPAO010001851">
    <property type="protein sequence ID" value="KAF4648699.1"/>
    <property type="molecule type" value="Genomic_DNA"/>
</dbReference>
<gene>
    <name evidence="2" type="ORF">FOL47_002909</name>
</gene>
<dbReference type="AlphaFoldDB" id="A0A7J6KQ17"/>
<dbReference type="InterPro" id="IPR036397">
    <property type="entry name" value="RNaseH_sf"/>
</dbReference>
<keyword evidence="3" id="KW-1185">Reference proteome</keyword>
<dbReference type="InterPro" id="IPR002156">
    <property type="entry name" value="RNaseH_domain"/>
</dbReference>